<evidence type="ECO:0000313" key="10">
    <source>
        <dbReference type="Proteomes" id="UP000282423"/>
    </source>
</evidence>
<evidence type="ECO:0000256" key="3">
    <source>
        <dbReference type="ARBA" id="ARBA00022729"/>
    </source>
</evidence>
<gene>
    <name evidence="9" type="ORF">D7322_22200</name>
</gene>
<comment type="subcellular location">
    <subcellularLocation>
        <location evidence="1">Cell outer membrane</location>
    </subcellularLocation>
</comment>
<dbReference type="GO" id="GO:0009279">
    <property type="term" value="C:cell outer membrane"/>
    <property type="evidence" value="ECO:0007669"/>
    <property type="project" value="UniProtKB-SubCell"/>
</dbReference>
<accession>A0A420VT26</accession>
<dbReference type="InterPro" id="IPR012944">
    <property type="entry name" value="SusD_RagB_dom"/>
</dbReference>
<evidence type="ECO:0000256" key="5">
    <source>
        <dbReference type="ARBA" id="ARBA00023237"/>
    </source>
</evidence>
<feature type="signal peptide" evidence="6">
    <location>
        <begin position="1"/>
        <end position="22"/>
    </location>
</feature>
<evidence type="ECO:0000256" key="6">
    <source>
        <dbReference type="SAM" id="SignalP"/>
    </source>
</evidence>
<evidence type="ECO:0000256" key="1">
    <source>
        <dbReference type="ARBA" id="ARBA00004442"/>
    </source>
</evidence>
<dbReference type="Gene3D" id="1.25.40.390">
    <property type="match status" value="1"/>
</dbReference>
<evidence type="ECO:0000259" key="8">
    <source>
        <dbReference type="Pfam" id="PF14322"/>
    </source>
</evidence>
<dbReference type="Pfam" id="PF07980">
    <property type="entry name" value="SusD_RagB"/>
    <property type="match status" value="1"/>
</dbReference>
<comment type="caution">
    <text evidence="9">The sequence shown here is derived from an EMBL/GenBank/DDBJ whole genome shotgun (WGS) entry which is preliminary data.</text>
</comment>
<dbReference type="Pfam" id="PF14322">
    <property type="entry name" value="SusD-like_3"/>
    <property type="match status" value="1"/>
</dbReference>
<evidence type="ECO:0000259" key="7">
    <source>
        <dbReference type="Pfam" id="PF07980"/>
    </source>
</evidence>
<dbReference type="OrthoDB" id="5694214at2"/>
<dbReference type="PROSITE" id="PS51257">
    <property type="entry name" value="PROKAR_LIPOPROTEIN"/>
    <property type="match status" value="1"/>
</dbReference>
<dbReference type="SUPFAM" id="SSF48452">
    <property type="entry name" value="TPR-like"/>
    <property type="match status" value="1"/>
</dbReference>
<name>A0A420VT26_9SPHI</name>
<evidence type="ECO:0000256" key="2">
    <source>
        <dbReference type="ARBA" id="ARBA00006275"/>
    </source>
</evidence>
<dbReference type="InterPro" id="IPR011990">
    <property type="entry name" value="TPR-like_helical_dom_sf"/>
</dbReference>
<feature type="chain" id="PRO_5019519623" evidence="6">
    <location>
        <begin position="23"/>
        <end position="570"/>
    </location>
</feature>
<protein>
    <submittedName>
        <fullName evidence="9">RagB/SusD family nutrient uptake outer membrane protein</fullName>
    </submittedName>
</protein>
<dbReference type="RefSeq" id="WP_121126402.1">
    <property type="nucleotide sequence ID" value="NZ_CP158959.1"/>
</dbReference>
<dbReference type="AlphaFoldDB" id="A0A420VT26"/>
<comment type="similarity">
    <text evidence="2">Belongs to the SusD family.</text>
</comment>
<evidence type="ECO:0000256" key="4">
    <source>
        <dbReference type="ARBA" id="ARBA00023136"/>
    </source>
</evidence>
<proteinExistence type="inferred from homology"/>
<organism evidence="9 10">
    <name type="scientific">Sphingobacterium puteale</name>
    <dbReference type="NCBI Taxonomy" id="2420510"/>
    <lineage>
        <taxon>Bacteria</taxon>
        <taxon>Pseudomonadati</taxon>
        <taxon>Bacteroidota</taxon>
        <taxon>Sphingobacteriia</taxon>
        <taxon>Sphingobacteriales</taxon>
        <taxon>Sphingobacteriaceae</taxon>
        <taxon>Sphingobacterium</taxon>
    </lineage>
</organism>
<keyword evidence="3 6" id="KW-0732">Signal</keyword>
<keyword evidence="10" id="KW-1185">Reference proteome</keyword>
<dbReference type="InterPro" id="IPR033985">
    <property type="entry name" value="SusD-like_N"/>
</dbReference>
<evidence type="ECO:0000313" key="9">
    <source>
        <dbReference type="EMBL" id="RKO69472.1"/>
    </source>
</evidence>
<feature type="domain" description="SusD-like N-terminal" evidence="8">
    <location>
        <begin position="29"/>
        <end position="213"/>
    </location>
</feature>
<feature type="domain" description="RagB/SusD" evidence="7">
    <location>
        <begin position="430"/>
        <end position="569"/>
    </location>
</feature>
<sequence length="570" mass="64188">MKKTINNYTTLFSMLALLSVGASSCGKGYLDEKPYSSYDATNVDPTTVENRLLGLHYNFAQLWGYSGRQGFLSCWQIGTDITSAGSTEGVENPFYQYADLNSENGGVSFLWEKCYAFINNANLVIDGVGDSNAKASAEARFFRAYAYNMLVTLWGDVPLLTSSIKVPTFNYTRNAVAEIDKVIADDLNYAVKELPDLATASTPSRINKDMARQLAAEAFLRIGMRDASYFAQAETMATAIINGGNYKLIEARYGKYLAEGGDYFRDMFRQGNMRRRQGNTEAIWTFELEYNREVNGGTIDNPQQRRVWQPAYHKWDGMVNADSLGGRGNGRLRLSNFMKYTVWKGLKGDIRNSNFNIRRTTNYNRPNFSTEIGIDADGYRVAKGTGSKNIIIKTGDKVVPFRTDSLEVWYPFPTKWGGYDPLDDFGYALVKDWPVMRFGETYLLRAEARLRQGNTVGAAEDINKLRDRSFKVARAESGNNQLGKVAASELTIDFILDERARELIAEENRRMTLVRMNKLKERILRNGDTGPANKITAGFQDYNVLLPIPLSEIQLNNKDGDNLKQNLGYK</sequence>
<dbReference type="Proteomes" id="UP000282423">
    <property type="component" value="Unassembled WGS sequence"/>
</dbReference>
<reference evidence="9 10" key="1">
    <citation type="submission" date="2018-10" db="EMBL/GenBank/DDBJ databases">
        <title>Sphingobacterium sp. M05W1-28.</title>
        <authorList>
            <person name="Cai H."/>
        </authorList>
    </citation>
    <scope>NUCLEOTIDE SEQUENCE [LARGE SCALE GENOMIC DNA]</scope>
    <source>
        <strain evidence="9 10">M05W1-28</strain>
    </source>
</reference>
<keyword evidence="5" id="KW-0998">Cell outer membrane</keyword>
<keyword evidence="4" id="KW-0472">Membrane</keyword>
<dbReference type="EMBL" id="RBWS01000019">
    <property type="protein sequence ID" value="RKO69472.1"/>
    <property type="molecule type" value="Genomic_DNA"/>
</dbReference>